<dbReference type="GO" id="GO:0005324">
    <property type="term" value="F:long-chain fatty acid transmembrane transporter activity"/>
    <property type="evidence" value="ECO:0007669"/>
    <property type="project" value="TreeGrafter"/>
</dbReference>
<dbReference type="InterPro" id="IPR050835">
    <property type="entry name" value="ABC_transporter_sub-D"/>
</dbReference>
<dbReference type="GO" id="GO:0005778">
    <property type="term" value="C:peroxisomal membrane"/>
    <property type="evidence" value="ECO:0007669"/>
    <property type="project" value="TreeGrafter"/>
</dbReference>
<sequence length="875" mass="101630">MDNLILPHKLLTKRQLKWLAQLNIRWTSKPVLLFLTAVLSSVAGISAYNIAKLIQNIRNYLLKRSKNRPLQRGSRIAKQIDVPYKNSTISVDIPYPNYDRISVDNLVFKQYIKEEMLLKDSPGATSFWKAINSRFLNKLFIIWKLILIPKWLDKNSYLLIAQLSLLILRTYLTLLVTKLDGSIVKNLIGLQGKKFIRDIIYWFLLAVPASYTNSSIRYVTKRLSLSFRTNLLRYCHDLYMDNRLVFYKMQFNTNEMLPKEYQLDSKYIDQYLTDDIKQFTSTLASLFTNTGKPFMDLIFFAIYLRDNLGTAGIVGIFTNYFITCWFLRLKAPKFSKMLKEKANLEGIYYNYNLNLIYNAEEISFFKGIPLENRKIKSIFGDLQKQIFKEMVQRFHYGFWEDYILKYTWSCLGYLYSAIPILLAPTSKRTSNSSRNMKNFIVNKRLMLSMADAGSRLMYSIKDVSKLSGYTDRIFTLLLNLHQVHDSGFQYGLDLTNGQQTSLARLPSLRILSSFTNLNHLSSQNMKSLGFINGIIQTNYDGLRLENIPIIVPSPKGANGPKLIESLSFTIKKGNNLLIIGKNGCGKTAFMRCLAGLWPIYEGLLSKPLDSNIMYVPQRPYFLSAGTLRDQIIYPLSSETSQVDDELLVELLKDVGLEYLYERFNSDLNFRPSIKNENVADSNVVERDSGNISKNSWFSLLSGGERQKMIIARVLFHNKTYVVLDEPTNAISYDMEDYLFKLLKKRGLTIITISHRSSLEKYHDYCLELVSDLDEKVVELDDEKTSEMPITTHKWKFRNLREDSDDSDSLEDEVLDYRHKIRDLYKNHRNTDSEGSSIEDRNELAKEEIKILKKELSKFEELEERKLEVLNYLDNE</sequence>
<dbReference type="Proteomes" id="UP000094565">
    <property type="component" value="Chromosome 3"/>
</dbReference>
<feature type="coiled-coil region" evidence="8">
    <location>
        <begin position="834"/>
        <end position="864"/>
    </location>
</feature>
<name>A0A1B2JF03_PICPA</name>
<dbReference type="EMBL" id="CP014586">
    <property type="protein sequence ID" value="ANZ76630.1"/>
    <property type="molecule type" value="Genomic_DNA"/>
</dbReference>
<feature type="domain" description="ABC transporter" evidence="10">
    <location>
        <begin position="542"/>
        <end position="799"/>
    </location>
</feature>
<dbReference type="GO" id="GO:0140359">
    <property type="term" value="F:ABC-type transporter activity"/>
    <property type="evidence" value="ECO:0007669"/>
    <property type="project" value="InterPro"/>
</dbReference>
<dbReference type="PANTHER" id="PTHR11384:SF67">
    <property type="entry name" value="ATP-BINDING CASSETTE SUB-FAMILY D MEMBER 1"/>
    <property type="match status" value="1"/>
</dbReference>
<dbReference type="GO" id="GO:0006635">
    <property type="term" value="P:fatty acid beta-oxidation"/>
    <property type="evidence" value="ECO:0007669"/>
    <property type="project" value="TreeGrafter"/>
</dbReference>
<evidence type="ECO:0000256" key="3">
    <source>
        <dbReference type="ARBA" id="ARBA00022692"/>
    </source>
</evidence>
<dbReference type="SUPFAM" id="SSF52540">
    <property type="entry name" value="P-loop containing nucleoside triphosphate hydrolases"/>
    <property type="match status" value="1"/>
</dbReference>
<dbReference type="GO" id="GO:0015910">
    <property type="term" value="P:long-chain fatty acid import into peroxisome"/>
    <property type="evidence" value="ECO:0007669"/>
    <property type="project" value="TreeGrafter"/>
</dbReference>
<dbReference type="Pfam" id="PF00005">
    <property type="entry name" value="ABC_tran"/>
    <property type="match status" value="1"/>
</dbReference>
<evidence type="ECO:0000259" key="10">
    <source>
        <dbReference type="PROSITE" id="PS50893"/>
    </source>
</evidence>
<evidence type="ECO:0000256" key="1">
    <source>
        <dbReference type="ARBA" id="ARBA00008575"/>
    </source>
</evidence>
<evidence type="ECO:0000256" key="5">
    <source>
        <dbReference type="ARBA" id="ARBA00022840"/>
    </source>
</evidence>
<evidence type="ECO:0000313" key="12">
    <source>
        <dbReference type="Proteomes" id="UP000094565"/>
    </source>
</evidence>
<feature type="transmembrane region" description="Helical" evidence="9">
    <location>
        <begin position="31"/>
        <end position="51"/>
    </location>
</feature>
<dbReference type="CDD" id="cd03223">
    <property type="entry name" value="ABCD_peroxisomal_ALDP"/>
    <property type="match status" value="1"/>
</dbReference>
<evidence type="ECO:0000256" key="2">
    <source>
        <dbReference type="ARBA" id="ARBA00022448"/>
    </source>
</evidence>
<proteinExistence type="inferred from homology"/>
<evidence type="ECO:0000256" key="8">
    <source>
        <dbReference type="SAM" id="Coils"/>
    </source>
</evidence>
<dbReference type="GO" id="GO:0042760">
    <property type="term" value="P:very long-chain fatty acid catabolic process"/>
    <property type="evidence" value="ECO:0007669"/>
    <property type="project" value="TreeGrafter"/>
</dbReference>
<keyword evidence="4" id="KW-0547">Nucleotide-binding</keyword>
<dbReference type="InterPro" id="IPR003593">
    <property type="entry name" value="AAA+_ATPase"/>
</dbReference>
<dbReference type="GO" id="GO:0005524">
    <property type="term" value="F:ATP binding"/>
    <property type="evidence" value="ECO:0007669"/>
    <property type="project" value="UniProtKB-KW"/>
</dbReference>
<dbReference type="Pfam" id="PF06472">
    <property type="entry name" value="ABC_membrane_2"/>
    <property type="match status" value="1"/>
</dbReference>
<feature type="transmembrane region" description="Helical" evidence="9">
    <location>
        <begin position="308"/>
        <end position="327"/>
    </location>
</feature>
<dbReference type="GO" id="GO:0016887">
    <property type="term" value="F:ATP hydrolysis activity"/>
    <property type="evidence" value="ECO:0007669"/>
    <property type="project" value="InterPro"/>
</dbReference>
<evidence type="ECO:0000256" key="4">
    <source>
        <dbReference type="ARBA" id="ARBA00022741"/>
    </source>
</evidence>
<keyword evidence="2" id="KW-0813">Transport</keyword>
<dbReference type="InterPro" id="IPR003439">
    <property type="entry name" value="ABC_transporter-like_ATP-bd"/>
</dbReference>
<dbReference type="PROSITE" id="PS00211">
    <property type="entry name" value="ABC_TRANSPORTER_1"/>
    <property type="match status" value="1"/>
</dbReference>
<reference evidence="11 12" key="1">
    <citation type="submission" date="2016-02" db="EMBL/GenBank/DDBJ databases">
        <title>Comparative genomic and transcriptomic foundation for Pichia pastoris.</title>
        <authorList>
            <person name="Love K.R."/>
            <person name="Shah K.A."/>
            <person name="Whittaker C.A."/>
            <person name="Wu J."/>
            <person name="Bartlett M.C."/>
            <person name="Ma D."/>
            <person name="Leeson R.L."/>
            <person name="Priest M."/>
            <person name="Young S.K."/>
            <person name="Love J.C."/>
        </authorList>
    </citation>
    <scope>NUCLEOTIDE SEQUENCE [LARGE SCALE GENOMIC DNA]</scope>
    <source>
        <strain evidence="11 12">ATCC 28485</strain>
    </source>
</reference>
<keyword evidence="5" id="KW-0067">ATP-binding</keyword>
<organism evidence="11 12">
    <name type="scientific">Komagataella pastoris</name>
    <name type="common">Yeast</name>
    <name type="synonym">Pichia pastoris</name>
    <dbReference type="NCBI Taxonomy" id="4922"/>
    <lineage>
        <taxon>Eukaryota</taxon>
        <taxon>Fungi</taxon>
        <taxon>Dikarya</taxon>
        <taxon>Ascomycota</taxon>
        <taxon>Saccharomycotina</taxon>
        <taxon>Pichiomycetes</taxon>
        <taxon>Pichiales</taxon>
        <taxon>Pichiaceae</taxon>
        <taxon>Komagataella</taxon>
    </lineage>
</organism>
<accession>A0A1B2JF03</accession>
<dbReference type="Gene3D" id="3.40.50.300">
    <property type="entry name" value="P-loop containing nucleotide triphosphate hydrolases"/>
    <property type="match status" value="1"/>
</dbReference>
<dbReference type="InterPro" id="IPR017871">
    <property type="entry name" value="ABC_transporter-like_CS"/>
</dbReference>
<dbReference type="OrthoDB" id="422637at2759"/>
<evidence type="ECO:0000256" key="7">
    <source>
        <dbReference type="ARBA" id="ARBA00023136"/>
    </source>
</evidence>
<evidence type="ECO:0000256" key="9">
    <source>
        <dbReference type="SAM" id="Phobius"/>
    </source>
</evidence>
<protein>
    <submittedName>
        <fullName evidence="11">BA75_03706T0</fullName>
    </submittedName>
</protein>
<dbReference type="GO" id="GO:0007031">
    <property type="term" value="P:peroxisome organization"/>
    <property type="evidence" value="ECO:0007669"/>
    <property type="project" value="TreeGrafter"/>
</dbReference>
<dbReference type="InterPro" id="IPR011527">
    <property type="entry name" value="ABC1_TM_dom"/>
</dbReference>
<gene>
    <name evidence="11" type="primary">PXA1</name>
    <name evidence="11" type="ORF">ATY40_BA7503706</name>
</gene>
<evidence type="ECO:0000313" key="11">
    <source>
        <dbReference type="EMBL" id="ANZ76630.1"/>
    </source>
</evidence>
<dbReference type="AlphaFoldDB" id="A0A1B2JF03"/>
<evidence type="ECO:0000256" key="6">
    <source>
        <dbReference type="ARBA" id="ARBA00022989"/>
    </source>
</evidence>
<comment type="similarity">
    <text evidence="1">Belongs to the ABC transporter superfamily. ABCD family. Peroxisomal fatty acyl CoA transporter (TC 3.A.1.203) subfamily.</text>
</comment>
<dbReference type="PANTHER" id="PTHR11384">
    <property type="entry name" value="ATP-BINDING CASSETTE, SUB-FAMILY D MEMBER"/>
    <property type="match status" value="1"/>
</dbReference>
<keyword evidence="12" id="KW-1185">Reference proteome</keyword>
<keyword evidence="3 9" id="KW-0812">Transmembrane</keyword>
<keyword evidence="7 9" id="KW-0472">Membrane</keyword>
<dbReference type="SMART" id="SM00382">
    <property type="entry name" value="AAA"/>
    <property type="match status" value="1"/>
</dbReference>
<keyword evidence="6 9" id="KW-1133">Transmembrane helix</keyword>
<dbReference type="InterPro" id="IPR027417">
    <property type="entry name" value="P-loop_NTPase"/>
</dbReference>
<keyword evidence="8" id="KW-0175">Coiled coil</keyword>
<dbReference type="PROSITE" id="PS50893">
    <property type="entry name" value="ABC_TRANSPORTER_2"/>
    <property type="match status" value="1"/>
</dbReference>